<dbReference type="Proteomes" id="UP000142477">
    <property type="component" value="Segment"/>
</dbReference>
<dbReference type="KEGG" id="vg:26122797"/>
<dbReference type="Gene3D" id="3.90.15.10">
    <property type="entry name" value="Topoisomerase I, Chain A, domain 3"/>
    <property type="match status" value="1"/>
</dbReference>
<evidence type="ECO:0000256" key="7">
    <source>
        <dbReference type="ARBA" id="ARBA00023235"/>
    </source>
</evidence>
<feature type="domain" description="DNA topoisomerase I N-terminal viral" evidence="10">
    <location>
        <begin position="7"/>
        <end position="64"/>
    </location>
</feature>
<dbReference type="Gene3D" id="3.30.66.10">
    <property type="entry name" value="DNA topoisomerase I domain"/>
    <property type="match status" value="1"/>
</dbReference>
<evidence type="ECO:0000259" key="10">
    <source>
        <dbReference type="Pfam" id="PF09266"/>
    </source>
</evidence>
<dbReference type="GO" id="GO:0003917">
    <property type="term" value="F:DNA topoisomerase type I (single strand cut, ATP-independent) activity"/>
    <property type="evidence" value="ECO:0007669"/>
    <property type="project" value="UniProtKB-UniRule"/>
</dbReference>
<dbReference type="InterPro" id="IPR013500">
    <property type="entry name" value="TopoI_cat_euk"/>
</dbReference>
<evidence type="ECO:0000313" key="11">
    <source>
        <dbReference type="EMBL" id="ALA62481.1"/>
    </source>
</evidence>
<dbReference type="InterPro" id="IPR011010">
    <property type="entry name" value="DNA_brk_join_enz"/>
</dbReference>
<dbReference type="Gene3D" id="1.20.120.380">
    <property type="entry name" value="Type 1-topoisomerase catalytic fragment, domain 2"/>
    <property type="match status" value="1"/>
</dbReference>
<dbReference type="InterPro" id="IPR015346">
    <property type="entry name" value="TopoI_N_vir"/>
</dbReference>
<organism evidence="11 12">
    <name type="scientific">Turkeypox virus</name>
    <dbReference type="NCBI Taxonomy" id="336486"/>
    <lineage>
        <taxon>Viruses</taxon>
        <taxon>Varidnaviria</taxon>
        <taxon>Bamfordvirae</taxon>
        <taxon>Nucleocytoviricota</taxon>
        <taxon>Pokkesviricetes</taxon>
        <taxon>Chitovirales</taxon>
        <taxon>Poxviridae</taxon>
        <taxon>Chordopoxvirinae</taxon>
        <taxon>Avipoxvirus</taxon>
        <taxon>Avipoxvirus turkeypox</taxon>
    </lineage>
</organism>
<dbReference type="GO" id="GO:0006265">
    <property type="term" value="P:DNA topological change"/>
    <property type="evidence" value="ECO:0007669"/>
    <property type="project" value="UniProtKB-UniRule"/>
</dbReference>
<accession>A0A0M3ZEN1</accession>
<dbReference type="Pfam" id="PF09266">
    <property type="entry name" value="VirDNA-topo-I_N"/>
    <property type="match status" value="1"/>
</dbReference>
<dbReference type="RefSeq" id="YP_009177128.1">
    <property type="nucleotide sequence ID" value="NC_028238.1"/>
</dbReference>
<evidence type="ECO:0000256" key="4">
    <source>
        <dbReference type="ARBA" id="ARBA00022921"/>
    </source>
</evidence>
<dbReference type="OrthoDB" id="5271at10239"/>
<dbReference type="InterPro" id="IPR001631">
    <property type="entry name" value="TopoI"/>
</dbReference>
<dbReference type="InterPro" id="IPR035447">
    <property type="entry name" value="DNA_topo_I_N_sf"/>
</dbReference>
<dbReference type="PRINTS" id="PR00416">
    <property type="entry name" value="EUTPISMRASEI"/>
</dbReference>
<proteinExistence type="inferred from homology"/>
<dbReference type="InterPro" id="IPR027362">
    <property type="entry name" value="TopoI_C"/>
</dbReference>
<dbReference type="InterPro" id="IPR014711">
    <property type="entry name" value="TopoI_cat_a-hlx-sub_euk"/>
</dbReference>
<keyword evidence="4" id="KW-0426">Late protein</keyword>
<keyword evidence="7 8" id="KW-0413">Isomerase</keyword>
<comment type="similarity">
    <text evidence="2 8">Belongs to the type IB topoisomerase family.</text>
</comment>
<feature type="domain" description="DNA topoisomerase I catalytic core eukaryotic-type" evidence="9">
    <location>
        <begin position="93"/>
        <end position="282"/>
    </location>
</feature>
<evidence type="ECO:0000256" key="2">
    <source>
        <dbReference type="ARBA" id="ARBA00006645"/>
    </source>
</evidence>
<dbReference type="GeneID" id="26122797"/>
<keyword evidence="5 8" id="KW-0799">Topoisomerase</keyword>
<dbReference type="SUPFAM" id="SSF55869">
    <property type="entry name" value="DNA topoisomerase I domain"/>
    <property type="match status" value="1"/>
</dbReference>
<feature type="active site" description="O-(3'-phospho-DNA)-tyrosine intermediate" evidence="8">
    <location>
        <position position="277"/>
    </location>
</feature>
<dbReference type="SUPFAM" id="SSF56349">
    <property type="entry name" value="DNA breaking-rejoining enzymes"/>
    <property type="match status" value="1"/>
</dbReference>
<evidence type="ECO:0000313" key="12">
    <source>
        <dbReference type="Proteomes" id="UP000142477"/>
    </source>
</evidence>
<evidence type="ECO:0000256" key="3">
    <source>
        <dbReference type="ARBA" id="ARBA00012891"/>
    </source>
</evidence>
<keyword evidence="6 8" id="KW-0238">DNA-binding</keyword>
<dbReference type="EMBL" id="KP728110">
    <property type="protein sequence ID" value="ALA62481.1"/>
    <property type="molecule type" value="Genomic_DNA"/>
</dbReference>
<reference evidence="11 12" key="1">
    <citation type="journal article" date="2015" name="Infect. Genet. Evol.">
        <title>Unique genomic organization of a novel Avipoxvirus detected in turkey (Meleagris gallopavo).</title>
        <authorList>
            <person name="Banyai K."/>
            <person name="Palya V."/>
            <person name="Denes B."/>
            <person name="Glavits R."/>
            <person name="Ivanics E."/>
            <person name="Horvath B."/>
            <person name="Farkas S.L."/>
            <person name="Marton S."/>
            <person name="Balint A."/>
            <person name="Gyuranecz M."/>
            <person name="Erdelyi K."/>
            <person name="Dan A."/>
        </authorList>
    </citation>
    <scope>NUCLEOTIDE SEQUENCE [LARGE SCALE GENOMIC DNA]</scope>
    <source>
        <strain evidence="11 12">TKPV-HU1124/2011</strain>
    </source>
</reference>
<dbReference type="GO" id="GO:0003677">
    <property type="term" value="F:DNA binding"/>
    <property type="evidence" value="ECO:0007669"/>
    <property type="project" value="UniProtKB-UniRule"/>
</dbReference>
<evidence type="ECO:0000256" key="8">
    <source>
        <dbReference type="PROSITE-ProRule" id="PRU01382"/>
    </source>
</evidence>
<dbReference type="Pfam" id="PF01028">
    <property type="entry name" value="Topoisom_I"/>
    <property type="match status" value="1"/>
</dbReference>
<evidence type="ECO:0000256" key="1">
    <source>
        <dbReference type="ARBA" id="ARBA00000213"/>
    </source>
</evidence>
<comment type="catalytic activity">
    <reaction evidence="1 8">
        <text>ATP-independent breakage of single-stranded DNA, followed by passage and rejoining.</text>
        <dbReference type="EC" id="5.6.2.1"/>
    </reaction>
</comment>
<sequence>MTSKRYFYYNDGRLYYDSEYKKLVPKSNIAYQIIKMYKIPSHLKDIIIYEQTYEQALNSLILVGVDSKGRKQYFYGKNHVMMRNKNRDLVFVKVHRMIKHIYDFIDDNIDSSTNTLGFQLAVFMLMETSFYIRIGKIRYYKQNDTVGLLTLQNKHLTITNDNIVIKFSGKDKVVHEFIVKKDSRLYTPLKRIYNTNNPNSPLFSILNEKKVYNFINRFSIKIKDLRTYGVNITFLYNIWNNVLSMLALPSIKKLISISIKQTADTIGHTPNISKQAYMAITVLELMKEDNIIDTIKQKTFEEFVSYVIEYVNKKSHN</sequence>
<evidence type="ECO:0000256" key="5">
    <source>
        <dbReference type="ARBA" id="ARBA00023029"/>
    </source>
</evidence>
<evidence type="ECO:0000256" key="6">
    <source>
        <dbReference type="ARBA" id="ARBA00023125"/>
    </source>
</evidence>
<evidence type="ECO:0000259" key="9">
    <source>
        <dbReference type="Pfam" id="PF01028"/>
    </source>
</evidence>
<keyword evidence="12" id="KW-1185">Reference proteome</keyword>
<name>A0A0M3ZEN1_9POXV</name>
<dbReference type="EC" id="5.6.2.1" evidence="3"/>
<protein>
    <recommendedName>
        <fullName evidence="3">DNA topoisomerase</fullName>
        <ecNumber evidence="3">5.6.2.1</ecNumber>
    </recommendedName>
</protein>
<dbReference type="PROSITE" id="PS52038">
    <property type="entry name" value="TOPO_IB_2"/>
    <property type="match status" value="1"/>
</dbReference>